<dbReference type="Pfam" id="PF14111">
    <property type="entry name" value="DUF4283"/>
    <property type="match status" value="1"/>
</dbReference>
<dbReference type="PANTHER" id="PTHR31286:SF99">
    <property type="entry name" value="DUF4283 DOMAIN-CONTAINING PROTEIN"/>
    <property type="match status" value="1"/>
</dbReference>
<reference evidence="4" key="2">
    <citation type="submission" date="2025-08" db="UniProtKB">
        <authorList>
            <consortium name="RefSeq"/>
        </authorList>
    </citation>
    <scope>IDENTIFICATION</scope>
    <source>
        <tissue evidence="4">Leaf</tissue>
    </source>
</reference>
<name>A0ABM0TDA1_CAMSA</name>
<proteinExistence type="predicted"/>
<dbReference type="GeneID" id="104709762"/>
<feature type="domain" description="DUF4283" evidence="2">
    <location>
        <begin position="78"/>
        <end position="160"/>
    </location>
</feature>
<evidence type="ECO:0000259" key="2">
    <source>
        <dbReference type="Pfam" id="PF14111"/>
    </source>
</evidence>
<dbReference type="InterPro" id="IPR025558">
    <property type="entry name" value="DUF4283"/>
</dbReference>
<dbReference type="InterPro" id="IPR040256">
    <property type="entry name" value="At4g02000-like"/>
</dbReference>
<dbReference type="RefSeq" id="XP_010424626.1">
    <property type="nucleotide sequence ID" value="XM_010426324.1"/>
</dbReference>
<organism evidence="3 4">
    <name type="scientific">Camelina sativa</name>
    <name type="common">False flax</name>
    <name type="synonym">Myagrum sativum</name>
    <dbReference type="NCBI Taxonomy" id="90675"/>
    <lineage>
        <taxon>Eukaryota</taxon>
        <taxon>Viridiplantae</taxon>
        <taxon>Streptophyta</taxon>
        <taxon>Embryophyta</taxon>
        <taxon>Tracheophyta</taxon>
        <taxon>Spermatophyta</taxon>
        <taxon>Magnoliopsida</taxon>
        <taxon>eudicotyledons</taxon>
        <taxon>Gunneridae</taxon>
        <taxon>Pentapetalae</taxon>
        <taxon>rosids</taxon>
        <taxon>malvids</taxon>
        <taxon>Brassicales</taxon>
        <taxon>Brassicaceae</taxon>
        <taxon>Camelineae</taxon>
        <taxon>Camelina</taxon>
    </lineage>
</organism>
<feature type="compositionally biased region" description="Basic and acidic residues" evidence="1">
    <location>
        <begin position="15"/>
        <end position="25"/>
    </location>
</feature>
<sequence length="246" mass="28213">MSCPSRSRVLGTEVQDEHMKDEGSYAEKVQSSNGRGVPVPERVLEEEFVLSRMSLEFPDGEEGEPVITIGKEVLDAMNGLFRQCMIVKVMGRHISVEAMNRRLKELWKPRGGMSVLDLPRQFFMVRFDVEEDYLRAVTGGLWRVFGSILMVKTWSPDFDPVRDEIRTRPVWVRIANLPVNFYHKTILMGIAGGLGKPIKVDLTSLRVERARFARVCVEVDIKRQLKGTLMVNGERYYVSYEGLYHN</sequence>
<dbReference type="Proteomes" id="UP000694864">
    <property type="component" value="Chromosome 8"/>
</dbReference>
<evidence type="ECO:0000313" key="4">
    <source>
        <dbReference type="RefSeq" id="XP_010424626.1"/>
    </source>
</evidence>
<evidence type="ECO:0000256" key="1">
    <source>
        <dbReference type="SAM" id="MobiDB-lite"/>
    </source>
</evidence>
<accession>A0ABM0TDA1</accession>
<reference evidence="3" key="1">
    <citation type="journal article" date="2014" name="Nat. Commun.">
        <title>The emerging biofuel crop Camelina sativa retains a highly undifferentiated hexaploid genome structure.</title>
        <authorList>
            <person name="Kagale S."/>
            <person name="Koh C."/>
            <person name="Nixon J."/>
            <person name="Bollina V."/>
            <person name="Clarke W.E."/>
            <person name="Tuteja R."/>
            <person name="Spillane C."/>
            <person name="Robinson S.J."/>
            <person name="Links M.G."/>
            <person name="Clarke C."/>
            <person name="Higgins E.E."/>
            <person name="Huebert T."/>
            <person name="Sharpe A.G."/>
            <person name="Parkin I.A."/>
        </authorList>
    </citation>
    <scope>NUCLEOTIDE SEQUENCE [LARGE SCALE GENOMIC DNA]</scope>
    <source>
        <strain evidence="3">cv. DH55</strain>
    </source>
</reference>
<protein>
    <submittedName>
        <fullName evidence="4">Uncharacterized protein LOC104709762</fullName>
    </submittedName>
</protein>
<keyword evidence="3" id="KW-1185">Reference proteome</keyword>
<feature type="region of interest" description="Disordered" evidence="1">
    <location>
        <begin position="1"/>
        <end position="36"/>
    </location>
</feature>
<dbReference type="PANTHER" id="PTHR31286">
    <property type="entry name" value="GLYCINE-RICH CELL WALL STRUCTURAL PROTEIN 1.8-LIKE"/>
    <property type="match status" value="1"/>
</dbReference>
<evidence type="ECO:0000313" key="3">
    <source>
        <dbReference type="Proteomes" id="UP000694864"/>
    </source>
</evidence>
<gene>
    <name evidence="4" type="primary">LOC104709762</name>
</gene>